<accession>A0AAD2VF68</accession>
<protein>
    <submittedName>
        <fullName evidence="1">Uncharacterized protein</fullName>
    </submittedName>
</protein>
<dbReference type="EMBL" id="ABNXQI010000006">
    <property type="protein sequence ID" value="ELP2899276.1"/>
    <property type="molecule type" value="Genomic_DNA"/>
</dbReference>
<comment type="caution">
    <text evidence="1">The sequence shown here is derived from an EMBL/GenBank/DDBJ whole genome shotgun (WGS) entry which is preliminary data.</text>
</comment>
<organism evidence="1 2">
    <name type="scientific">Escherichia coli O111</name>
    <dbReference type="NCBI Taxonomy" id="1055535"/>
    <lineage>
        <taxon>Bacteria</taxon>
        <taxon>Pseudomonadati</taxon>
        <taxon>Pseudomonadota</taxon>
        <taxon>Gammaproteobacteria</taxon>
        <taxon>Enterobacterales</taxon>
        <taxon>Enterobacteriaceae</taxon>
        <taxon>Escherichia</taxon>
    </lineage>
</organism>
<name>A0AAD2VF68_ECOLX</name>
<dbReference type="AlphaFoldDB" id="A0AAD2VF68"/>
<dbReference type="Proteomes" id="UP001187825">
    <property type="component" value="Unassembled WGS sequence"/>
</dbReference>
<sequence length="53" mass="6239">MSEYITDPIDVLTEIMNDKQQPTEIRLQAAAVLMPYFHETLTPCYQEEEDDDF</sequence>
<reference evidence="1" key="1">
    <citation type="submission" date="2023-10" db="EMBL/GenBank/DDBJ databases">
        <authorList>
            <consortium name="GenomeTrakr network: Whole genome sequencing for foodborne pathogen traceback"/>
        </authorList>
    </citation>
    <scope>NUCLEOTIDE SEQUENCE</scope>
    <source>
        <strain evidence="1">RM9975</strain>
    </source>
</reference>
<gene>
    <name evidence="1" type="ORF">R0P33_001503</name>
</gene>
<evidence type="ECO:0000313" key="1">
    <source>
        <dbReference type="EMBL" id="ELP2899276.1"/>
    </source>
</evidence>
<proteinExistence type="predicted"/>
<evidence type="ECO:0000313" key="2">
    <source>
        <dbReference type="Proteomes" id="UP001187825"/>
    </source>
</evidence>